<dbReference type="GO" id="GO:0003677">
    <property type="term" value="F:DNA binding"/>
    <property type="evidence" value="ECO:0007669"/>
    <property type="project" value="InterPro"/>
</dbReference>
<name>A0A4D7Z4Q8_AGRTU</name>
<dbReference type="CDD" id="cd00338">
    <property type="entry name" value="Ser_Recombinase"/>
    <property type="match status" value="1"/>
</dbReference>
<protein>
    <submittedName>
        <fullName evidence="3">Recombinase family protein</fullName>
    </submittedName>
</protein>
<feature type="domain" description="Recombinase" evidence="2">
    <location>
        <begin position="149"/>
        <end position="292"/>
    </location>
</feature>
<dbReference type="InterPro" id="IPR038109">
    <property type="entry name" value="DNA_bind_recomb_sf"/>
</dbReference>
<dbReference type="Pfam" id="PF13408">
    <property type="entry name" value="Zn_ribbon_recom"/>
    <property type="match status" value="1"/>
</dbReference>
<evidence type="ECO:0000313" key="4">
    <source>
        <dbReference type="Proteomes" id="UP000298649"/>
    </source>
</evidence>
<dbReference type="Proteomes" id="UP000298649">
    <property type="component" value="Chromosome linear"/>
</dbReference>
<dbReference type="InterPro" id="IPR006119">
    <property type="entry name" value="Resolv_N"/>
</dbReference>
<dbReference type="InterPro" id="IPR050639">
    <property type="entry name" value="SSR_resolvase"/>
</dbReference>
<dbReference type="Gene3D" id="3.40.50.1390">
    <property type="entry name" value="Resolvase, N-terminal catalytic domain"/>
    <property type="match status" value="1"/>
</dbReference>
<evidence type="ECO:0000259" key="2">
    <source>
        <dbReference type="PROSITE" id="PS51737"/>
    </source>
</evidence>
<dbReference type="AlphaFoldDB" id="A0A4D7Z4Q8"/>
<organism evidence="3 4">
    <name type="scientific">Agrobacterium tumefaciens</name>
    <dbReference type="NCBI Taxonomy" id="358"/>
    <lineage>
        <taxon>Bacteria</taxon>
        <taxon>Pseudomonadati</taxon>
        <taxon>Pseudomonadota</taxon>
        <taxon>Alphaproteobacteria</taxon>
        <taxon>Hyphomicrobiales</taxon>
        <taxon>Rhizobiaceae</taxon>
        <taxon>Rhizobium/Agrobacterium group</taxon>
        <taxon>Agrobacterium</taxon>
        <taxon>Agrobacterium tumefaciens complex</taxon>
    </lineage>
</organism>
<dbReference type="EMBL" id="CP039923">
    <property type="protein sequence ID" value="QCL97553.1"/>
    <property type="molecule type" value="Genomic_DNA"/>
</dbReference>
<dbReference type="InterPro" id="IPR036162">
    <property type="entry name" value="Resolvase-like_N_sf"/>
</dbReference>
<evidence type="ECO:0000313" key="3">
    <source>
        <dbReference type="EMBL" id="QCL97553.1"/>
    </source>
</evidence>
<dbReference type="Gene3D" id="3.90.1750.20">
    <property type="entry name" value="Putative Large Serine Recombinase, Chain B, Domain 2"/>
    <property type="match status" value="1"/>
</dbReference>
<dbReference type="Pfam" id="PF00239">
    <property type="entry name" value="Resolvase"/>
    <property type="match status" value="1"/>
</dbReference>
<dbReference type="SMART" id="SM00857">
    <property type="entry name" value="Resolvase"/>
    <property type="match status" value="1"/>
</dbReference>
<dbReference type="InterPro" id="IPR011109">
    <property type="entry name" value="DNA_bind_recombinase_dom"/>
</dbReference>
<dbReference type="SUPFAM" id="SSF53041">
    <property type="entry name" value="Resolvase-like"/>
    <property type="match status" value="1"/>
</dbReference>
<dbReference type="PANTHER" id="PTHR30461:SF23">
    <property type="entry name" value="DNA RECOMBINASE-RELATED"/>
    <property type="match status" value="1"/>
</dbReference>
<gene>
    <name evidence="3" type="ORF">CFBP7129_21170</name>
</gene>
<feature type="domain" description="Resolvase/invertase-type recombinase catalytic" evidence="1">
    <location>
        <begin position="2"/>
        <end position="145"/>
    </location>
</feature>
<dbReference type="GO" id="GO:0000150">
    <property type="term" value="F:DNA strand exchange activity"/>
    <property type="evidence" value="ECO:0007669"/>
    <property type="project" value="InterPro"/>
</dbReference>
<dbReference type="InterPro" id="IPR025827">
    <property type="entry name" value="Zn_ribbon_recom_dom"/>
</dbReference>
<accession>A0A4D7Z4Q8</accession>
<dbReference type="PROSITE" id="PS51737">
    <property type="entry name" value="RECOMBINASE_DNA_BIND"/>
    <property type="match status" value="1"/>
</dbReference>
<reference evidence="3 4" key="1">
    <citation type="submission" date="2019-04" db="EMBL/GenBank/DDBJ databases">
        <title>Complete genome sequence of Agrobacterium tumefaciens CFBP7129.</title>
        <authorList>
            <person name="Haryono M."/>
            <person name="Lin Y.-C."/>
            <person name="Lai E.-M."/>
            <person name="Kuo C.-H."/>
        </authorList>
    </citation>
    <scope>NUCLEOTIDE SEQUENCE [LARGE SCALE GENOMIC DNA]</scope>
    <source>
        <strain evidence="3 4">CFBP7129</strain>
    </source>
</reference>
<dbReference type="Pfam" id="PF07508">
    <property type="entry name" value="Recombinase"/>
    <property type="match status" value="1"/>
</dbReference>
<dbReference type="PANTHER" id="PTHR30461">
    <property type="entry name" value="DNA-INVERTASE FROM LAMBDOID PROPHAGE"/>
    <property type="match status" value="1"/>
</dbReference>
<proteinExistence type="predicted"/>
<sequence length="575" mass="64037">MKVALYARYSSDNQRDASIEDQLRICRTRAEREGWTIVDSYTDRAISGASLIRPGIQELIADGLKRRFDVILTESLDRLSRDQEDIAGLYKRMRFAGVSIVTLSEGEVSELHIGLKGTMGALYLKDLADKTRRGLRGRVEEGKSGGGLCYGYDVVRHVEPSGETNRGERTINEPEANIVRRIFTEYLAGKSSRTIAMVLNGEGVPGPQGSEWGPSTIHGNPKRGTGILNNELYVGKLVWNRLRYLKDPDTGKRVSRPNPETDWVVNDVPDLRIVDQNLWDAVKTRQEQLALEPGTLPGDNRILNERRRPKHLFTGLVKCGCCGGGYSMISKDMLGCTNARTKGTCDNRLNIRRDTLEQSVLNGLDKHLMEPELYKEFCEEFTREVNKARMEARASLDSTAAEIKRIDRELDTLLDLILKGGAADRINAKMVALEARKKELVGFLDDTEEPPPLLHPNLAKYYHEEIAALHDQLGNEETRALAADKLRTLVNRIELVPDRAELVIVLRGDLAAILTFASGKRKPEFLNERAILEELLGCADQSGSQKRKKPHEGALLGSQGSLVAGAGFEPAAFRL</sequence>
<evidence type="ECO:0000259" key="1">
    <source>
        <dbReference type="PROSITE" id="PS51736"/>
    </source>
</evidence>
<dbReference type="PROSITE" id="PS51736">
    <property type="entry name" value="RECOMBINASES_3"/>
    <property type="match status" value="1"/>
</dbReference>